<organism evidence="2 3">
    <name type="scientific">Halococcoides cellulosivorans</name>
    <dbReference type="NCBI Taxonomy" id="1679096"/>
    <lineage>
        <taxon>Archaea</taxon>
        <taxon>Methanobacteriati</taxon>
        <taxon>Methanobacteriota</taxon>
        <taxon>Stenosarchaea group</taxon>
        <taxon>Halobacteria</taxon>
        <taxon>Halobacteriales</taxon>
        <taxon>Haloarculaceae</taxon>
        <taxon>Halococcoides</taxon>
    </lineage>
</organism>
<name>A0A2R4X3G3_9EURY</name>
<dbReference type="KEGG" id="harc:HARCEL1_11770"/>
<keyword evidence="3" id="KW-1185">Reference proteome</keyword>
<dbReference type="AlphaFoldDB" id="A0A2R4X3G3"/>
<gene>
    <name evidence="2" type="ORF">HARCEL1_11770</name>
</gene>
<sequence length="68" mass="7453">MSRVDSDTTGSATPDRTDPPFEGVALTVVHVEEGGEKYIFLPSEDDHSSDAEFVVVDPDAIERLDECR</sequence>
<evidence type="ECO:0000313" key="3">
    <source>
        <dbReference type="Proteomes" id="UP000244727"/>
    </source>
</evidence>
<dbReference type="EMBL" id="CP028858">
    <property type="protein sequence ID" value="AWB28335.1"/>
    <property type="molecule type" value="Genomic_DNA"/>
</dbReference>
<dbReference type="Proteomes" id="UP000244727">
    <property type="component" value="Chromosome"/>
</dbReference>
<evidence type="ECO:0000256" key="1">
    <source>
        <dbReference type="SAM" id="MobiDB-lite"/>
    </source>
</evidence>
<dbReference type="RefSeq" id="WP_108383783.1">
    <property type="nucleotide sequence ID" value="NZ_CP028858.1"/>
</dbReference>
<dbReference type="GeneID" id="36513195"/>
<reference evidence="2 3" key="1">
    <citation type="submission" date="2018-04" db="EMBL/GenBank/DDBJ databases">
        <title>Halococcoides cellulosivorans gen. nov., sp. nov., an extremely halophilic cellulose-utilizing haloarchaeon from hypersaline lakes.</title>
        <authorList>
            <person name="Sorokin D.Y."/>
            <person name="Toshchakov S.V."/>
            <person name="Samarov N.I."/>
            <person name="Korzhenkov A."/>
            <person name="Kublanov I.V."/>
        </authorList>
    </citation>
    <scope>NUCLEOTIDE SEQUENCE [LARGE SCALE GENOMIC DNA]</scope>
    <source>
        <strain evidence="2 3">HArcel1</strain>
    </source>
</reference>
<feature type="region of interest" description="Disordered" evidence="1">
    <location>
        <begin position="1"/>
        <end position="23"/>
    </location>
</feature>
<evidence type="ECO:0000313" key="2">
    <source>
        <dbReference type="EMBL" id="AWB28335.1"/>
    </source>
</evidence>
<proteinExistence type="predicted"/>
<protein>
    <submittedName>
        <fullName evidence="2">Uncharacterized protein</fullName>
    </submittedName>
</protein>
<accession>A0A2R4X3G3</accession>